<dbReference type="RefSeq" id="WP_093840857.1">
    <property type="nucleotide sequence ID" value="NZ_FOLM01000015.1"/>
</dbReference>
<evidence type="ECO:0000313" key="2">
    <source>
        <dbReference type="Proteomes" id="UP000199207"/>
    </source>
</evidence>
<keyword evidence="2" id="KW-1185">Reference proteome</keyword>
<reference evidence="1 2" key="1">
    <citation type="submission" date="2016-10" db="EMBL/GenBank/DDBJ databases">
        <authorList>
            <person name="de Groot N.N."/>
        </authorList>
    </citation>
    <scope>NUCLEOTIDE SEQUENCE [LARGE SCALE GENOMIC DNA]</scope>
    <source>
        <strain evidence="1 2">CGMCC 4.5739</strain>
    </source>
</reference>
<protein>
    <submittedName>
        <fullName evidence="1">SUKH-3 immunity protein</fullName>
    </submittedName>
</protein>
<accession>A0A1I1SHD2</accession>
<name>A0A1I1SHD2_9ACTN</name>
<dbReference type="STRING" id="910347.SAMN05421773_11573"/>
<dbReference type="Pfam" id="PF14433">
    <property type="entry name" value="SUKH-3"/>
    <property type="match status" value="2"/>
</dbReference>
<dbReference type="Proteomes" id="UP000199207">
    <property type="component" value="Unassembled WGS sequence"/>
</dbReference>
<sequence length="321" mass="35176">MTDVPRAGWSALTLRVMRSTGWYPERSVPVTRWEEPVRAELGLGMHDAVRRFLTEFGGLSTDEWTPGPIMPQSPFRLDPRVAVADREAFARFKESAGARLYPLGHADSGASRLGMSEDGAVWIGTGDGGAQLLADTGVLALEKLVMERHTDAPLPFVLAGDHLEFPGETVPVGARAGSGARWSAEADWMLRRSGWFPGRSVSTAQWEQVLRENDEGFEANEAARRFLTEFGGLELNTKGPGRTMARSPVRLDPLVAKLDFEIFDFLSEEAGTYLYPIGDAVQANQYLGMAENGAVYFGMDVVELLADTADEALDKLIRGIR</sequence>
<dbReference type="OrthoDB" id="3351204at2"/>
<proteinExistence type="predicted"/>
<organism evidence="1 2">
    <name type="scientific">Streptomyces aidingensis</name>
    <dbReference type="NCBI Taxonomy" id="910347"/>
    <lineage>
        <taxon>Bacteria</taxon>
        <taxon>Bacillati</taxon>
        <taxon>Actinomycetota</taxon>
        <taxon>Actinomycetes</taxon>
        <taxon>Kitasatosporales</taxon>
        <taxon>Streptomycetaceae</taxon>
        <taxon>Streptomyces</taxon>
    </lineage>
</organism>
<dbReference type="EMBL" id="FOLM01000015">
    <property type="protein sequence ID" value="SFD44058.1"/>
    <property type="molecule type" value="Genomic_DNA"/>
</dbReference>
<dbReference type="AlphaFoldDB" id="A0A1I1SHD2"/>
<evidence type="ECO:0000313" key="1">
    <source>
        <dbReference type="EMBL" id="SFD44058.1"/>
    </source>
</evidence>
<dbReference type="InterPro" id="IPR025850">
    <property type="entry name" value="SUKH-3"/>
</dbReference>
<gene>
    <name evidence="1" type="ORF">SAMN05421773_11573</name>
</gene>